<comment type="caution">
    <text evidence="2">The sequence shown here is derived from an EMBL/GenBank/DDBJ whole genome shotgun (WGS) entry which is preliminary data.</text>
</comment>
<dbReference type="Proteomes" id="UP000499080">
    <property type="component" value="Unassembled WGS sequence"/>
</dbReference>
<dbReference type="Pfam" id="PF07525">
    <property type="entry name" value="SOCS_box"/>
    <property type="match status" value="1"/>
</dbReference>
<gene>
    <name evidence="2" type="ORF">AVEN_147236_1</name>
</gene>
<dbReference type="OrthoDB" id="6436962at2759"/>
<evidence type="ECO:0000259" key="1">
    <source>
        <dbReference type="PROSITE" id="PS50225"/>
    </source>
</evidence>
<protein>
    <recommendedName>
        <fullName evidence="1">SOCS box domain-containing protein</fullName>
    </recommendedName>
</protein>
<dbReference type="SMART" id="SM00969">
    <property type="entry name" value="SOCS_box"/>
    <property type="match status" value="1"/>
</dbReference>
<organism evidence="2 3">
    <name type="scientific">Araneus ventricosus</name>
    <name type="common">Orbweaver spider</name>
    <name type="synonym">Epeira ventricosa</name>
    <dbReference type="NCBI Taxonomy" id="182803"/>
    <lineage>
        <taxon>Eukaryota</taxon>
        <taxon>Metazoa</taxon>
        <taxon>Ecdysozoa</taxon>
        <taxon>Arthropoda</taxon>
        <taxon>Chelicerata</taxon>
        <taxon>Arachnida</taxon>
        <taxon>Araneae</taxon>
        <taxon>Araneomorphae</taxon>
        <taxon>Entelegynae</taxon>
        <taxon>Araneoidea</taxon>
        <taxon>Araneidae</taxon>
        <taxon>Araneus</taxon>
    </lineage>
</organism>
<accession>A0A4Y2PRT3</accession>
<evidence type="ECO:0000313" key="3">
    <source>
        <dbReference type="Proteomes" id="UP000499080"/>
    </source>
</evidence>
<dbReference type="GO" id="GO:0035556">
    <property type="term" value="P:intracellular signal transduction"/>
    <property type="evidence" value="ECO:0007669"/>
    <property type="project" value="InterPro"/>
</dbReference>
<reference evidence="2 3" key="1">
    <citation type="journal article" date="2019" name="Sci. Rep.">
        <title>Orb-weaving spider Araneus ventricosus genome elucidates the spidroin gene catalogue.</title>
        <authorList>
            <person name="Kono N."/>
            <person name="Nakamura H."/>
            <person name="Ohtoshi R."/>
            <person name="Moran D.A.P."/>
            <person name="Shinohara A."/>
            <person name="Yoshida Y."/>
            <person name="Fujiwara M."/>
            <person name="Mori M."/>
            <person name="Tomita M."/>
            <person name="Arakawa K."/>
        </authorList>
    </citation>
    <scope>NUCLEOTIDE SEQUENCE [LARGE SCALE GENOMIC DNA]</scope>
</reference>
<proteinExistence type="predicted"/>
<name>A0A4Y2PRT3_ARAVE</name>
<dbReference type="PROSITE" id="PS50225">
    <property type="entry name" value="SOCS"/>
    <property type="match status" value="1"/>
</dbReference>
<dbReference type="SUPFAM" id="SSF158235">
    <property type="entry name" value="SOCS box-like"/>
    <property type="match status" value="1"/>
</dbReference>
<keyword evidence="3" id="KW-1185">Reference proteome</keyword>
<dbReference type="EMBL" id="BGPR01012114">
    <property type="protein sequence ID" value="GBN54618.1"/>
    <property type="molecule type" value="Genomic_DNA"/>
</dbReference>
<dbReference type="InterPro" id="IPR001496">
    <property type="entry name" value="SOCS_box"/>
</dbReference>
<evidence type="ECO:0000313" key="2">
    <source>
        <dbReference type="EMBL" id="GBN54618.1"/>
    </source>
</evidence>
<feature type="domain" description="SOCS box" evidence="1">
    <location>
        <begin position="89"/>
        <end position="143"/>
    </location>
</feature>
<dbReference type="InterPro" id="IPR036036">
    <property type="entry name" value="SOCS_box-like_dom_sf"/>
</dbReference>
<dbReference type="AlphaFoldDB" id="A0A4Y2PRT3"/>
<sequence length="143" mass="16679">MSFSRSDFSAVVFKRMRKASTPRRYQLMLQILLIFVIRDMDPSVAKNILRLIWASIPDSIIIFPEIENALKNDLSLEEIKDIYNFYIEAVSIEAPKLSKPRTLKQLCRTMIRSRLCKNDLWLPSAINKLYIPLTLKGFLNLDD</sequence>